<sequence length="129" mass="14305">MTKDEQEIRNLIESWLRATREGDVDTVLSLMEPDVIFLVPDKPPMAGREAFGAALRAALGKHAIQTTSTIDEISVCGDIAYSRTHLDVTVISKHDGLPMRRSGNTLSILRRGADGKWRLYRDANMVVPS</sequence>
<dbReference type="RefSeq" id="WP_258812662.1">
    <property type="nucleotide sequence ID" value="NZ_JANUGU010000005.1"/>
</dbReference>
<dbReference type="SUPFAM" id="SSF54427">
    <property type="entry name" value="NTF2-like"/>
    <property type="match status" value="1"/>
</dbReference>
<dbReference type="Proteomes" id="UP001204621">
    <property type="component" value="Unassembled WGS sequence"/>
</dbReference>
<dbReference type="InterPro" id="IPR032710">
    <property type="entry name" value="NTF2-like_dom_sf"/>
</dbReference>
<evidence type="ECO:0000259" key="1">
    <source>
        <dbReference type="Pfam" id="PF14534"/>
    </source>
</evidence>
<keyword evidence="3" id="KW-1185">Reference proteome</keyword>
<gene>
    <name evidence="2" type="ORF">NX778_15490</name>
</gene>
<evidence type="ECO:0000313" key="3">
    <source>
        <dbReference type="Proteomes" id="UP001204621"/>
    </source>
</evidence>
<name>A0ABT2CZT1_9BURK</name>
<reference evidence="2 3" key="1">
    <citation type="submission" date="2022-08" db="EMBL/GenBank/DDBJ databases">
        <title>Reclassification of Massilia species as members of the genera Telluria, Duganella, Pseudoduganella, Mokoshia gen. nov. and Zemynaea gen. nov. using orthogonal and non-orthogonal genome-based approaches.</title>
        <authorList>
            <person name="Bowman J.P."/>
        </authorList>
    </citation>
    <scope>NUCLEOTIDE SEQUENCE [LARGE SCALE GENOMIC DNA]</scope>
    <source>
        <strain evidence="2 3">JCM 31606</strain>
    </source>
</reference>
<feature type="domain" description="DUF4440" evidence="1">
    <location>
        <begin position="8"/>
        <end position="119"/>
    </location>
</feature>
<dbReference type="InterPro" id="IPR027843">
    <property type="entry name" value="DUF4440"/>
</dbReference>
<dbReference type="Pfam" id="PF14534">
    <property type="entry name" value="DUF4440"/>
    <property type="match status" value="1"/>
</dbReference>
<dbReference type="EMBL" id="JANUGU010000005">
    <property type="protein sequence ID" value="MCS0659472.1"/>
    <property type="molecule type" value="Genomic_DNA"/>
</dbReference>
<evidence type="ECO:0000313" key="2">
    <source>
        <dbReference type="EMBL" id="MCS0659472.1"/>
    </source>
</evidence>
<organism evidence="2 3">
    <name type="scientific">Massilia terrae</name>
    <dbReference type="NCBI Taxonomy" id="1811224"/>
    <lineage>
        <taxon>Bacteria</taxon>
        <taxon>Pseudomonadati</taxon>
        <taxon>Pseudomonadota</taxon>
        <taxon>Betaproteobacteria</taxon>
        <taxon>Burkholderiales</taxon>
        <taxon>Oxalobacteraceae</taxon>
        <taxon>Telluria group</taxon>
        <taxon>Massilia</taxon>
    </lineage>
</organism>
<dbReference type="InterPro" id="IPR011944">
    <property type="entry name" value="Steroid_delta5-4_isomerase"/>
</dbReference>
<dbReference type="Gene3D" id="3.10.450.50">
    <property type="match status" value="1"/>
</dbReference>
<accession>A0ABT2CZT1</accession>
<proteinExistence type="predicted"/>
<comment type="caution">
    <text evidence="2">The sequence shown here is derived from an EMBL/GenBank/DDBJ whole genome shotgun (WGS) entry which is preliminary data.</text>
</comment>
<protein>
    <submittedName>
        <fullName evidence="2">SgcJ/EcaC family oxidoreductase</fullName>
    </submittedName>
</protein>
<dbReference type="NCBIfam" id="TIGR02246">
    <property type="entry name" value="SgcJ/EcaC family oxidoreductase"/>
    <property type="match status" value="1"/>
</dbReference>